<comment type="caution">
    <text evidence="1">The sequence shown here is derived from an EMBL/GenBank/DDBJ whole genome shotgun (WGS) entry which is preliminary data.</text>
</comment>
<dbReference type="InterPro" id="IPR012349">
    <property type="entry name" value="Split_barrel_FMN-bd"/>
</dbReference>
<organism evidence="1 2">
    <name type="scientific">Faecalicatena fissicatena</name>
    <dbReference type="NCBI Taxonomy" id="290055"/>
    <lineage>
        <taxon>Bacteria</taxon>
        <taxon>Bacillati</taxon>
        <taxon>Bacillota</taxon>
        <taxon>Clostridia</taxon>
        <taxon>Lachnospirales</taxon>
        <taxon>Lachnospiraceae</taxon>
        <taxon>Faecalicatena</taxon>
    </lineage>
</organism>
<gene>
    <name evidence="1" type="ORF">H7U36_03915</name>
</gene>
<name>A0ABS2E6L6_9FIRM</name>
<accession>A0ABS2E6L6</accession>
<evidence type="ECO:0000313" key="2">
    <source>
        <dbReference type="Proteomes" id="UP000716906"/>
    </source>
</evidence>
<protein>
    <submittedName>
        <fullName evidence="1">Pyridoxamine 5'-phosphate oxidase family protein</fullName>
    </submittedName>
</protein>
<evidence type="ECO:0000313" key="1">
    <source>
        <dbReference type="EMBL" id="MBM6737253.1"/>
    </source>
</evidence>
<reference evidence="1 2" key="1">
    <citation type="journal article" date="2021" name="Sci. Rep.">
        <title>The distribution of antibiotic resistance genes in chicken gut microbiota commensals.</title>
        <authorList>
            <person name="Juricova H."/>
            <person name="Matiasovicova J."/>
            <person name="Kubasova T."/>
            <person name="Cejkova D."/>
            <person name="Rychlik I."/>
        </authorList>
    </citation>
    <scope>NUCLEOTIDE SEQUENCE [LARGE SCALE GENOMIC DNA]</scope>
    <source>
        <strain evidence="1 2">An773</strain>
    </source>
</reference>
<dbReference type="EMBL" id="JACLYY010000003">
    <property type="protein sequence ID" value="MBM6737253.1"/>
    <property type="molecule type" value="Genomic_DNA"/>
</dbReference>
<dbReference type="Gene3D" id="2.30.110.10">
    <property type="entry name" value="Electron Transport, Fmn-binding Protein, Chain A"/>
    <property type="match status" value="1"/>
</dbReference>
<proteinExistence type="predicted"/>
<dbReference type="SUPFAM" id="SSF50475">
    <property type="entry name" value="FMN-binding split barrel"/>
    <property type="match status" value="1"/>
</dbReference>
<dbReference type="Proteomes" id="UP000716906">
    <property type="component" value="Unassembled WGS sequence"/>
</dbReference>
<sequence length="178" mass="21288">MEEWDFEHWGVRYWSGTPELLQYARNHENEFRRQQSSFWAAFGEAKKMVLSTAAKDRVSSRMMSIIQMEGLLYFQTDQTFLKYRQLAENKKAALCMDNIQIEGVCRELGHPMENERFAGLYRKHFPGSFERYSGLKNERLFVMSPVYIKRWIYREGLPFEEVFEAEGERYSLTEYQGE</sequence>
<keyword evidence="2" id="KW-1185">Reference proteome</keyword>